<dbReference type="OrthoDB" id="9810120at2"/>
<dbReference type="Proteomes" id="UP000063234">
    <property type="component" value="Chromosome"/>
</dbReference>
<keyword evidence="6 10" id="KW-0874">Quinone</keyword>
<dbReference type="PANTHER" id="PTHR11434:SF16">
    <property type="entry name" value="NADH-UBIQUINONE OXIDOREDUCTASE CHAIN 4L"/>
    <property type="match status" value="1"/>
</dbReference>
<dbReference type="NCBIfam" id="NF004321">
    <property type="entry name" value="PRK05715.1-3"/>
    <property type="match status" value="1"/>
</dbReference>
<keyword evidence="11" id="KW-0560">Oxidoreductase</keyword>
<evidence type="ECO:0000256" key="4">
    <source>
        <dbReference type="ARBA" id="ARBA00022448"/>
    </source>
</evidence>
<evidence type="ECO:0000256" key="10">
    <source>
        <dbReference type="HAMAP-Rule" id="MF_01456"/>
    </source>
</evidence>
<keyword evidence="4 10" id="KW-0813">Transport</keyword>
<feature type="transmembrane region" description="Helical" evidence="10">
    <location>
        <begin position="56"/>
        <end position="84"/>
    </location>
</feature>
<evidence type="ECO:0000256" key="3">
    <source>
        <dbReference type="ARBA" id="ARBA00010519"/>
    </source>
</evidence>
<comment type="subunit">
    <text evidence="10">NDH-1 is composed of 14 different subunits. Subunits NuoA, H, J, K, L, M, N constitute the membrane sector of the complex.</text>
</comment>
<dbReference type="RefSeq" id="WP_068550333.1">
    <property type="nucleotide sequence ID" value="NZ_AP013035.1"/>
</dbReference>
<dbReference type="PATRIC" id="fig|1298851.3.peg.1579"/>
<organism evidence="11 12">
    <name type="scientific">Thermosulfidibacter takaii (strain DSM 17441 / JCM 13301 / NBRC 103674 / ABI70S6)</name>
    <dbReference type="NCBI Taxonomy" id="1298851"/>
    <lineage>
        <taxon>Bacteria</taxon>
        <taxon>Pseudomonadati</taxon>
        <taxon>Thermosulfidibacterota</taxon>
        <taxon>Thermosulfidibacteria</taxon>
        <taxon>Thermosulfidibacterales</taxon>
        <taxon>Thermosulfidibacteraceae</taxon>
    </lineage>
</organism>
<evidence type="ECO:0000256" key="2">
    <source>
        <dbReference type="ARBA" id="ARBA00004141"/>
    </source>
</evidence>
<evidence type="ECO:0000256" key="8">
    <source>
        <dbReference type="ARBA" id="ARBA00022989"/>
    </source>
</evidence>
<dbReference type="Pfam" id="PF00420">
    <property type="entry name" value="Oxidored_q2"/>
    <property type="match status" value="1"/>
</dbReference>
<dbReference type="GO" id="GO:0042773">
    <property type="term" value="P:ATP synthesis coupled electron transport"/>
    <property type="evidence" value="ECO:0007669"/>
    <property type="project" value="InterPro"/>
</dbReference>
<comment type="catalytic activity">
    <reaction evidence="10">
        <text>a quinone + NADH + 5 H(+)(in) = a quinol + NAD(+) + 4 H(+)(out)</text>
        <dbReference type="Rhea" id="RHEA:57888"/>
        <dbReference type="ChEBI" id="CHEBI:15378"/>
        <dbReference type="ChEBI" id="CHEBI:24646"/>
        <dbReference type="ChEBI" id="CHEBI:57540"/>
        <dbReference type="ChEBI" id="CHEBI:57945"/>
        <dbReference type="ChEBI" id="CHEBI:132124"/>
    </reaction>
</comment>
<dbReference type="InterPro" id="IPR039428">
    <property type="entry name" value="NUOK/Mnh_C1-like"/>
</dbReference>
<comment type="subcellular location">
    <subcellularLocation>
        <location evidence="10">Cell membrane</location>
        <topology evidence="10">Multi-pass membrane protein</topology>
    </subcellularLocation>
    <subcellularLocation>
        <location evidence="2">Membrane</location>
        <topology evidence="2">Multi-pass membrane protein</topology>
    </subcellularLocation>
</comment>
<evidence type="ECO:0000256" key="1">
    <source>
        <dbReference type="ARBA" id="ARBA00002378"/>
    </source>
</evidence>
<evidence type="ECO:0000313" key="11">
    <source>
        <dbReference type="EMBL" id="BAT72291.1"/>
    </source>
</evidence>
<comment type="similarity">
    <text evidence="3 10">Belongs to the complex I subunit 4L family.</text>
</comment>
<gene>
    <name evidence="10" type="primary">nuoK</name>
    <name evidence="11" type="ORF">TST_1505</name>
</gene>
<comment type="function">
    <text evidence="1 10">NDH-1 shuttles electrons from NADH, via FMN and iron-sulfur (Fe-S) centers, to quinones in the respiratory chain. The immediate electron acceptor for the enzyme in this species is believed to be ubiquinone. Couples the redox reaction to proton translocation (for every two electrons transferred, four hydrogen ions are translocated across the cytoplasmic membrane), and thus conserves the redox energy in a proton gradient.</text>
</comment>
<dbReference type="Gene3D" id="1.10.287.3510">
    <property type="match status" value="1"/>
</dbReference>
<dbReference type="InterPro" id="IPR001133">
    <property type="entry name" value="NADH_UbQ_OxRdtase_chain4L/K"/>
</dbReference>
<keyword evidence="10" id="KW-0520">NAD</keyword>
<evidence type="ECO:0000256" key="6">
    <source>
        <dbReference type="ARBA" id="ARBA00022719"/>
    </source>
</evidence>
<evidence type="ECO:0000256" key="7">
    <source>
        <dbReference type="ARBA" id="ARBA00022967"/>
    </source>
</evidence>
<dbReference type="GO" id="GO:0050136">
    <property type="term" value="F:NADH dehydrogenase (quinone) (non-electrogenic) activity"/>
    <property type="evidence" value="ECO:0007669"/>
    <property type="project" value="UniProtKB-UniRule"/>
</dbReference>
<dbReference type="GO" id="GO:0005886">
    <property type="term" value="C:plasma membrane"/>
    <property type="evidence" value="ECO:0007669"/>
    <property type="project" value="UniProtKB-SubCell"/>
</dbReference>
<dbReference type="EMBL" id="AP013035">
    <property type="protein sequence ID" value="BAT72291.1"/>
    <property type="molecule type" value="Genomic_DNA"/>
</dbReference>
<evidence type="ECO:0000313" key="12">
    <source>
        <dbReference type="Proteomes" id="UP000063234"/>
    </source>
</evidence>
<keyword evidence="9 10" id="KW-0472">Membrane</keyword>
<dbReference type="HAMAP" id="MF_01456">
    <property type="entry name" value="NDH1_NuoK"/>
    <property type="match status" value="1"/>
</dbReference>
<keyword evidence="10" id="KW-1003">Cell membrane</keyword>
<dbReference type="KEGG" id="ttk:TST_1505"/>
<evidence type="ECO:0000256" key="5">
    <source>
        <dbReference type="ARBA" id="ARBA00022692"/>
    </source>
</evidence>
<dbReference type="STRING" id="1298851.TST_1505"/>
<dbReference type="GO" id="GO:0048038">
    <property type="term" value="F:quinone binding"/>
    <property type="evidence" value="ECO:0007669"/>
    <property type="project" value="UniProtKB-KW"/>
</dbReference>
<keyword evidence="8 10" id="KW-1133">Transmembrane helix</keyword>
<protein>
    <recommendedName>
        <fullName evidence="10">NADH-quinone oxidoreductase subunit K</fullName>
        <ecNumber evidence="10">7.1.1.-</ecNumber>
    </recommendedName>
    <alternativeName>
        <fullName evidence="10">NADH dehydrogenase I subunit K</fullName>
    </alternativeName>
    <alternativeName>
        <fullName evidence="10">NDH-1 subunit K</fullName>
    </alternativeName>
</protein>
<keyword evidence="7 10" id="KW-1278">Translocase</keyword>
<keyword evidence="10" id="KW-0830">Ubiquinone</keyword>
<keyword evidence="12" id="KW-1185">Reference proteome</keyword>
<dbReference type="NCBIfam" id="NF004320">
    <property type="entry name" value="PRK05715.1-2"/>
    <property type="match status" value="1"/>
</dbReference>
<proteinExistence type="inferred from homology"/>
<feature type="transmembrane region" description="Helical" evidence="10">
    <location>
        <begin position="6"/>
        <end position="23"/>
    </location>
</feature>
<dbReference type="GO" id="GO:0030964">
    <property type="term" value="C:NADH dehydrogenase complex"/>
    <property type="evidence" value="ECO:0007669"/>
    <property type="project" value="TreeGrafter"/>
</dbReference>
<dbReference type="EC" id="7.1.1.-" evidence="10"/>
<feature type="transmembrane region" description="Helical" evidence="10">
    <location>
        <begin position="30"/>
        <end position="50"/>
    </location>
</feature>
<sequence>MVPLNHVLVYALLMFAIGMYGALARRNVFIVLMGIELMLNAANIAFIAFASHLGNLAGQIMAIFVITVAAGEAAVGLAIVVAIFRNRLTVNIDSFNLLKW</sequence>
<accession>A0A0S3QVG5</accession>
<dbReference type="FunFam" id="1.10.287.3510:FF:000001">
    <property type="entry name" value="NADH-quinone oxidoreductase subunit K"/>
    <property type="match status" value="1"/>
</dbReference>
<dbReference type="NCBIfam" id="NF004323">
    <property type="entry name" value="PRK05715.1-5"/>
    <property type="match status" value="1"/>
</dbReference>
<keyword evidence="5 10" id="KW-0812">Transmembrane</keyword>
<dbReference type="PANTHER" id="PTHR11434">
    <property type="entry name" value="NADH-UBIQUINONE OXIDOREDUCTASE SUBUNIT ND4L"/>
    <property type="match status" value="1"/>
</dbReference>
<evidence type="ECO:0000256" key="9">
    <source>
        <dbReference type="ARBA" id="ARBA00023136"/>
    </source>
</evidence>
<reference evidence="12" key="1">
    <citation type="journal article" date="2018" name="Science">
        <title>A primordial and reversible TCA cycle in a facultatively chemolithoautotrophic thermophile.</title>
        <authorList>
            <person name="Nunoura T."/>
            <person name="Chikaraishi Y."/>
            <person name="Izaki R."/>
            <person name="Suwa T."/>
            <person name="Sato T."/>
            <person name="Harada T."/>
            <person name="Mori K."/>
            <person name="Kato Y."/>
            <person name="Miyazaki M."/>
            <person name="Shimamura S."/>
            <person name="Yanagawa K."/>
            <person name="Shuto A."/>
            <person name="Ohkouchi N."/>
            <person name="Fujita N."/>
            <person name="Takaki Y."/>
            <person name="Atomi H."/>
            <person name="Takai K."/>
        </authorList>
    </citation>
    <scope>NUCLEOTIDE SEQUENCE [LARGE SCALE GENOMIC DNA]</scope>
    <source>
        <strain evidence="12">DSM 17441 / JCM 13301 / NBRC 103674 / ABI70S6</strain>
    </source>
</reference>
<name>A0A0S3QVG5_THET7</name>
<dbReference type="AlphaFoldDB" id="A0A0S3QVG5"/>